<proteinExistence type="predicted"/>
<reference evidence="2 3" key="1">
    <citation type="submission" date="2018-05" db="EMBL/GenBank/DDBJ databases">
        <title>Zavarzinia sp. HR-AS.</title>
        <authorList>
            <person name="Lee Y."/>
            <person name="Jeon C.O."/>
        </authorList>
    </citation>
    <scope>NUCLEOTIDE SEQUENCE [LARGE SCALE GENOMIC DNA]</scope>
    <source>
        <strain evidence="2 3">HR-AS</strain>
    </source>
</reference>
<dbReference type="EMBL" id="QGLE01000006">
    <property type="protein sequence ID" value="PWR22721.1"/>
    <property type="molecule type" value="Genomic_DNA"/>
</dbReference>
<gene>
    <name evidence="2" type="ORF">DKG74_12395</name>
</gene>
<evidence type="ECO:0000256" key="1">
    <source>
        <dbReference type="SAM" id="MobiDB-lite"/>
    </source>
</evidence>
<dbReference type="AlphaFoldDB" id="A0A317E7T9"/>
<protein>
    <recommendedName>
        <fullName evidence="4">RcnB family protein</fullName>
    </recommendedName>
</protein>
<keyword evidence="3" id="KW-1185">Reference proteome</keyword>
<evidence type="ECO:0000313" key="3">
    <source>
        <dbReference type="Proteomes" id="UP000245461"/>
    </source>
</evidence>
<feature type="region of interest" description="Disordered" evidence="1">
    <location>
        <begin position="18"/>
        <end position="41"/>
    </location>
</feature>
<dbReference type="Proteomes" id="UP000245461">
    <property type="component" value="Unassembled WGS sequence"/>
</dbReference>
<dbReference type="OrthoDB" id="6433631at2"/>
<evidence type="ECO:0008006" key="4">
    <source>
        <dbReference type="Google" id="ProtNLM"/>
    </source>
</evidence>
<dbReference type="Gene3D" id="3.10.450.160">
    <property type="entry name" value="inner membrane protein cigr"/>
    <property type="match status" value="1"/>
</dbReference>
<comment type="caution">
    <text evidence="2">The sequence shown here is derived from an EMBL/GenBank/DDBJ whole genome shotgun (WGS) entry which is preliminary data.</text>
</comment>
<feature type="compositionally biased region" description="Gly residues" evidence="1">
    <location>
        <begin position="23"/>
        <end position="39"/>
    </location>
</feature>
<dbReference type="RefSeq" id="WP_109906316.1">
    <property type="nucleotide sequence ID" value="NZ_QGLE01000006.1"/>
</dbReference>
<accession>A0A317E7T9</accession>
<sequence>MTLAVLFTGLGLALTGAAEGKNNGNGRGNGNGNGHGGGDVPVEESLAPAIASILFPTGDRQVISNYFLRNNGYLADLPPGIRKQLVTRGRLPPGIAKKVLPAGLSGQLSPLPAGYDRMIVGPDVLLVQIATGLIVDIIRDVVR</sequence>
<name>A0A317E7T9_9PROT</name>
<evidence type="ECO:0000313" key="2">
    <source>
        <dbReference type="EMBL" id="PWR22721.1"/>
    </source>
</evidence>
<organism evidence="2 3">
    <name type="scientific">Zavarzinia aquatilis</name>
    <dbReference type="NCBI Taxonomy" id="2211142"/>
    <lineage>
        <taxon>Bacteria</taxon>
        <taxon>Pseudomonadati</taxon>
        <taxon>Pseudomonadota</taxon>
        <taxon>Alphaproteobacteria</taxon>
        <taxon>Rhodospirillales</taxon>
        <taxon>Zavarziniaceae</taxon>
        <taxon>Zavarzinia</taxon>
    </lineage>
</organism>